<evidence type="ECO:0000256" key="1">
    <source>
        <dbReference type="SAM" id="SignalP"/>
    </source>
</evidence>
<accession>A0A2W5U8X8</accession>
<comment type="caution">
    <text evidence="2">The sequence shown here is derived from an EMBL/GenBank/DDBJ whole genome shotgun (WGS) entry which is preliminary data.</text>
</comment>
<reference evidence="2 3" key="1">
    <citation type="submission" date="2017-08" db="EMBL/GenBank/DDBJ databases">
        <title>Infants hospitalized years apart are colonized by the same room-sourced microbial strains.</title>
        <authorList>
            <person name="Brooks B."/>
            <person name="Olm M.R."/>
            <person name="Firek B.A."/>
            <person name="Baker R."/>
            <person name="Thomas B.C."/>
            <person name="Morowitz M.J."/>
            <person name="Banfield J.F."/>
        </authorList>
    </citation>
    <scope>NUCLEOTIDE SEQUENCE [LARGE SCALE GENOMIC DNA]</scope>
    <source>
        <strain evidence="2">S2_003_000_R2_11</strain>
    </source>
</reference>
<evidence type="ECO:0000313" key="3">
    <source>
        <dbReference type="Proteomes" id="UP000248975"/>
    </source>
</evidence>
<evidence type="ECO:0008006" key="4">
    <source>
        <dbReference type="Google" id="ProtNLM"/>
    </source>
</evidence>
<feature type="chain" id="PRO_5016106014" description="Secreted protein" evidence="1">
    <location>
        <begin position="19"/>
        <end position="134"/>
    </location>
</feature>
<organism evidence="2 3">
    <name type="scientific">Cereibacter sphaeroides</name>
    <name type="common">Rhodobacter sphaeroides</name>
    <dbReference type="NCBI Taxonomy" id="1063"/>
    <lineage>
        <taxon>Bacteria</taxon>
        <taxon>Pseudomonadati</taxon>
        <taxon>Pseudomonadota</taxon>
        <taxon>Alphaproteobacteria</taxon>
        <taxon>Rhodobacterales</taxon>
        <taxon>Paracoccaceae</taxon>
        <taxon>Cereibacter</taxon>
    </lineage>
</organism>
<feature type="signal peptide" evidence="1">
    <location>
        <begin position="1"/>
        <end position="18"/>
    </location>
</feature>
<keyword evidence="1" id="KW-0732">Signal</keyword>
<evidence type="ECO:0000313" key="2">
    <source>
        <dbReference type="EMBL" id="PZQ99783.1"/>
    </source>
</evidence>
<dbReference type="AlphaFoldDB" id="A0A2W5U8X8"/>
<sequence>MKAALVLLVALQASAVLAKPGTPGPHYFEGIYERVGRSGGASPTLLNDLVTISPEGQNVVIRGCDGPETLMGFGPAFEVEFLMTGQQGNSGVECLFHNNGYNRPILTCRVSDGAAYTLWPLQSGPSDTPQACAE</sequence>
<protein>
    <recommendedName>
        <fullName evidence="4">Secreted protein</fullName>
    </recommendedName>
</protein>
<dbReference type="EMBL" id="QFQS01000001">
    <property type="protein sequence ID" value="PZQ99783.1"/>
    <property type="molecule type" value="Genomic_DNA"/>
</dbReference>
<gene>
    <name evidence="2" type="ORF">DI533_03820</name>
</gene>
<proteinExistence type="predicted"/>
<dbReference type="Proteomes" id="UP000248975">
    <property type="component" value="Unassembled WGS sequence"/>
</dbReference>
<name>A0A2W5U8X8_CERSP</name>